<feature type="compositionally biased region" description="Polar residues" evidence="1">
    <location>
        <begin position="173"/>
        <end position="186"/>
    </location>
</feature>
<evidence type="ECO:0000256" key="1">
    <source>
        <dbReference type="SAM" id="MobiDB-lite"/>
    </source>
</evidence>
<dbReference type="AlphaFoldDB" id="A0A6G0UAI3"/>
<protein>
    <submittedName>
        <fullName evidence="2">Uncharacterized protein</fullName>
    </submittedName>
</protein>
<dbReference type="Proteomes" id="UP000475862">
    <property type="component" value="Unassembled WGS sequence"/>
</dbReference>
<keyword evidence="3" id="KW-1185">Reference proteome</keyword>
<reference evidence="2 3" key="1">
    <citation type="submission" date="2019-08" db="EMBL/GenBank/DDBJ databases">
        <title>The genome of the soybean aphid Biotype 1, its phylome, world population structure and adaptation to the North American continent.</title>
        <authorList>
            <person name="Giordano R."/>
            <person name="Donthu R.K."/>
            <person name="Hernandez A.G."/>
            <person name="Wright C.L."/>
            <person name="Zimin A.V."/>
        </authorList>
    </citation>
    <scope>NUCLEOTIDE SEQUENCE [LARGE SCALE GENOMIC DNA]</scope>
    <source>
        <tissue evidence="2">Whole aphids</tissue>
    </source>
</reference>
<dbReference type="EMBL" id="VYZN01000001">
    <property type="protein sequence ID" value="KAE9545312.1"/>
    <property type="molecule type" value="Genomic_DNA"/>
</dbReference>
<evidence type="ECO:0000313" key="2">
    <source>
        <dbReference type="EMBL" id="KAE9545312.1"/>
    </source>
</evidence>
<sequence>MKILNVNCLPNNPPNSIPFYGQNVPAAPNSWTGQPAQTVLQGMTNIFDPMNPNPSHNPYVNNNDNQQNIKYDQQYSTPQPYNSPDYNYNQQYFMSQPYNAQPHNYKQQSPVPQPYDAPLYNYEQQLPEPPTYDAPTHNYEQQSSVIQSYNAPQVIQKNQNQHSKEPQLYNLHPPSQSSGTTNSQSFGIIGPSLKEYQEQLPSSINQPIEILPAFGQPINNAKNQKNIQQSSTQILSIPNQSQLSQMASNLSKPLVKESSKSNGYNIDIKEAESPDFGKPNINAKNQKVIQQSSPPIPPIPNQSQLSQMASNLSKPIVKESSKSNGYDIDIKEAESPDFDQPINNAKNQENIQQSSTQIHSIPNQSQLSQMASNLSKPLVKESSKSNGYNIDIKEAESPDFGKPNINAKNQKIIQQSSPPIPLSQINHNCLKWHQTYRNQ</sequence>
<organism evidence="2 3">
    <name type="scientific">Aphis glycines</name>
    <name type="common">Soybean aphid</name>
    <dbReference type="NCBI Taxonomy" id="307491"/>
    <lineage>
        <taxon>Eukaryota</taxon>
        <taxon>Metazoa</taxon>
        <taxon>Ecdysozoa</taxon>
        <taxon>Arthropoda</taxon>
        <taxon>Hexapoda</taxon>
        <taxon>Insecta</taxon>
        <taxon>Pterygota</taxon>
        <taxon>Neoptera</taxon>
        <taxon>Paraneoptera</taxon>
        <taxon>Hemiptera</taxon>
        <taxon>Sternorrhyncha</taxon>
        <taxon>Aphidomorpha</taxon>
        <taxon>Aphidoidea</taxon>
        <taxon>Aphididae</taxon>
        <taxon>Aphidini</taxon>
        <taxon>Aphis</taxon>
        <taxon>Aphis</taxon>
    </lineage>
</organism>
<proteinExistence type="predicted"/>
<feature type="region of interest" description="Disordered" evidence="1">
    <location>
        <begin position="156"/>
        <end position="187"/>
    </location>
</feature>
<gene>
    <name evidence="2" type="ORF">AGLY_000855</name>
</gene>
<comment type="caution">
    <text evidence="2">The sequence shown here is derived from an EMBL/GenBank/DDBJ whole genome shotgun (WGS) entry which is preliminary data.</text>
</comment>
<name>A0A6G0UAI3_APHGL</name>
<accession>A0A6G0UAI3</accession>
<evidence type="ECO:0000313" key="3">
    <source>
        <dbReference type="Proteomes" id="UP000475862"/>
    </source>
</evidence>